<dbReference type="GO" id="GO:0045292">
    <property type="term" value="P:mRNA cis splicing, via spliceosome"/>
    <property type="evidence" value="ECO:0007669"/>
    <property type="project" value="TreeGrafter"/>
</dbReference>
<comment type="similarity">
    <text evidence="3">Belongs to the pICln (TC 1.A.47) family.</text>
</comment>
<dbReference type="GO" id="GO:0005681">
    <property type="term" value="C:spliceosomal complex"/>
    <property type="evidence" value="ECO:0007669"/>
    <property type="project" value="TreeGrafter"/>
</dbReference>
<organism evidence="7 8">
    <name type="scientific">Coemansia interrupta</name>
    <dbReference type="NCBI Taxonomy" id="1126814"/>
    <lineage>
        <taxon>Eukaryota</taxon>
        <taxon>Fungi</taxon>
        <taxon>Fungi incertae sedis</taxon>
        <taxon>Zoopagomycota</taxon>
        <taxon>Kickxellomycotina</taxon>
        <taxon>Kickxellomycetes</taxon>
        <taxon>Kickxellales</taxon>
        <taxon>Kickxellaceae</taxon>
        <taxon>Coemansia</taxon>
    </lineage>
</organism>
<dbReference type="InterPro" id="IPR011993">
    <property type="entry name" value="PH-like_dom_sf"/>
</dbReference>
<keyword evidence="4" id="KW-0963">Cytoplasm</keyword>
<gene>
    <name evidence="7" type="ORF">GGI15_003233</name>
</gene>
<dbReference type="AlphaFoldDB" id="A0A9W8HAQ2"/>
<reference evidence="7" key="1">
    <citation type="submission" date="2022-07" db="EMBL/GenBank/DDBJ databases">
        <title>Phylogenomic reconstructions and comparative analyses of Kickxellomycotina fungi.</title>
        <authorList>
            <person name="Reynolds N.K."/>
            <person name="Stajich J.E."/>
            <person name="Barry K."/>
            <person name="Grigoriev I.V."/>
            <person name="Crous P."/>
            <person name="Smith M.E."/>
        </authorList>
    </citation>
    <scope>NUCLEOTIDE SEQUENCE</scope>
    <source>
        <strain evidence="7">BCRC 34489</strain>
    </source>
</reference>
<evidence type="ECO:0000313" key="8">
    <source>
        <dbReference type="Proteomes" id="UP001140172"/>
    </source>
</evidence>
<evidence type="ECO:0000313" key="7">
    <source>
        <dbReference type="EMBL" id="KAJ2781367.1"/>
    </source>
</evidence>
<feature type="region of interest" description="Disordered" evidence="6">
    <location>
        <begin position="142"/>
        <end position="169"/>
    </location>
</feature>
<dbReference type="GO" id="GO:0034715">
    <property type="term" value="C:pICln-Sm protein complex"/>
    <property type="evidence" value="ECO:0007669"/>
    <property type="project" value="InterPro"/>
</dbReference>
<protein>
    <recommendedName>
        <fullName evidence="9">Methylosome subunit pICln</fullName>
    </recommendedName>
</protein>
<dbReference type="GO" id="GO:0005829">
    <property type="term" value="C:cytosol"/>
    <property type="evidence" value="ECO:0007669"/>
    <property type="project" value="InterPro"/>
</dbReference>
<dbReference type="EMBL" id="JANBUM010000212">
    <property type="protein sequence ID" value="KAJ2781367.1"/>
    <property type="molecule type" value="Genomic_DNA"/>
</dbReference>
<feature type="region of interest" description="Disordered" evidence="6">
    <location>
        <begin position="197"/>
        <end position="222"/>
    </location>
</feature>
<evidence type="ECO:0000256" key="2">
    <source>
        <dbReference type="ARBA" id="ARBA00004496"/>
    </source>
</evidence>
<comment type="caution">
    <text evidence="7">The sequence shown here is derived from an EMBL/GenBank/DDBJ whole genome shotgun (WGS) entry which is preliminary data.</text>
</comment>
<dbReference type="GO" id="GO:0006821">
    <property type="term" value="P:chloride transport"/>
    <property type="evidence" value="ECO:0007669"/>
    <property type="project" value="InterPro"/>
</dbReference>
<keyword evidence="5" id="KW-0539">Nucleus</keyword>
<accession>A0A9W8HAQ2</accession>
<dbReference type="PANTHER" id="PTHR21399">
    <property type="entry name" value="CHLORIDE CONDUCTANCE REGULATORY PROTEIN ICLN"/>
    <property type="match status" value="1"/>
</dbReference>
<feature type="compositionally biased region" description="Acidic residues" evidence="6">
    <location>
        <begin position="142"/>
        <end position="158"/>
    </location>
</feature>
<evidence type="ECO:0000256" key="4">
    <source>
        <dbReference type="ARBA" id="ARBA00022490"/>
    </source>
</evidence>
<evidence type="ECO:0000256" key="1">
    <source>
        <dbReference type="ARBA" id="ARBA00004123"/>
    </source>
</evidence>
<dbReference type="GO" id="GO:0006884">
    <property type="term" value="P:cell volume homeostasis"/>
    <property type="evidence" value="ECO:0007669"/>
    <property type="project" value="InterPro"/>
</dbReference>
<dbReference type="OrthoDB" id="19714at2759"/>
<dbReference type="InterPro" id="IPR003521">
    <property type="entry name" value="ICln"/>
</dbReference>
<comment type="subcellular location">
    <subcellularLocation>
        <location evidence="2">Cytoplasm</location>
    </subcellularLocation>
    <subcellularLocation>
        <location evidence="1">Nucleus</location>
    </subcellularLocation>
</comment>
<dbReference type="GO" id="GO:0000387">
    <property type="term" value="P:spliceosomal snRNP assembly"/>
    <property type="evidence" value="ECO:0007669"/>
    <property type="project" value="InterPro"/>
</dbReference>
<dbReference type="PANTHER" id="PTHR21399:SF0">
    <property type="entry name" value="METHYLOSOME SUBUNIT PICLN"/>
    <property type="match status" value="1"/>
</dbReference>
<dbReference type="Proteomes" id="UP001140172">
    <property type="component" value="Unassembled WGS sequence"/>
</dbReference>
<feature type="compositionally biased region" description="Acidic residues" evidence="6">
    <location>
        <begin position="99"/>
        <end position="112"/>
    </location>
</feature>
<proteinExistence type="inferred from homology"/>
<dbReference type="GO" id="GO:0005886">
    <property type="term" value="C:plasma membrane"/>
    <property type="evidence" value="ECO:0007669"/>
    <property type="project" value="InterPro"/>
</dbReference>
<evidence type="ECO:0000256" key="3">
    <source>
        <dbReference type="ARBA" id="ARBA00007054"/>
    </source>
</evidence>
<dbReference type="GO" id="GO:0034709">
    <property type="term" value="C:methylosome"/>
    <property type="evidence" value="ECO:0007669"/>
    <property type="project" value="InterPro"/>
</dbReference>
<dbReference type="Gene3D" id="2.30.29.30">
    <property type="entry name" value="Pleckstrin-homology domain (PH domain)/Phosphotyrosine-binding domain (PTB)"/>
    <property type="match status" value="1"/>
</dbReference>
<dbReference type="PRINTS" id="PR01348">
    <property type="entry name" value="ICLNCHANNEL"/>
</dbReference>
<keyword evidence="8" id="KW-1185">Reference proteome</keyword>
<sequence length="222" mass="24334">MPVSLLQAPPTLTASPVLTCTDTTVACDPPSATLPADLSGTLHIDTHRLVFFSDAHSRGFAIPYQSIVIHALSREDHAHLYCQLDGPFPASAEANGDERESDAEEEEEEEEFAELRFYPKDEDMLDRLFAAMSECAAMNPDEDADVLSDDEHNDDTVDDPAVRPLDDFNPDDFITSEAQLDRLTPAGRLIFERLESAIQSSLPDRQTTPDGSASDLENSNPA</sequence>
<dbReference type="Pfam" id="PF03517">
    <property type="entry name" value="Voldacs"/>
    <property type="match status" value="1"/>
</dbReference>
<feature type="region of interest" description="Disordered" evidence="6">
    <location>
        <begin position="88"/>
        <end position="113"/>
    </location>
</feature>
<evidence type="ECO:0000256" key="5">
    <source>
        <dbReference type="ARBA" id="ARBA00023242"/>
    </source>
</evidence>
<evidence type="ECO:0008006" key="9">
    <source>
        <dbReference type="Google" id="ProtNLM"/>
    </source>
</evidence>
<name>A0A9W8HAQ2_9FUNG</name>
<dbReference type="InterPro" id="IPR039924">
    <property type="entry name" value="ICln/Lot5/Saf5"/>
</dbReference>
<evidence type="ECO:0000256" key="6">
    <source>
        <dbReference type="SAM" id="MobiDB-lite"/>
    </source>
</evidence>